<dbReference type="InterPro" id="IPR001173">
    <property type="entry name" value="Glyco_trans_2-like"/>
</dbReference>
<evidence type="ECO:0000259" key="1">
    <source>
        <dbReference type="Pfam" id="PF00535"/>
    </source>
</evidence>
<dbReference type="InterPro" id="IPR050834">
    <property type="entry name" value="Glycosyltransf_2"/>
</dbReference>
<dbReference type="PANTHER" id="PTHR43685:SF2">
    <property type="entry name" value="GLYCOSYLTRANSFERASE 2-LIKE DOMAIN-CONTAINING PROTEIN"/>
    <property type="match status" value="1"/>
</dbReference>
<accession>A0A2W1JRR5</accession>
<proteinExistence type="predicted"/>
<keyword evidence="2" id="KW-0808">Transferase</keyword>
<feature type="domain" description="Glycosyltransferase 2-like" evidence="1">
    <location>
        <begin position="8"/>
        <end position="172"/>
    </location>
</feature>
<keyword evidence="2" id="KW-0328">Glycosyltransferase</keyword>
<gene>
    <name evidence="2" type="primary">hyaD_3</name>
    <name evidence="2" type="ORF">C1752_04443</name>
</gene>
<dbReference type="SUPFAM" id="SSF53448">
    <property type="entry name" value="Nucleotide-diphospho-sugar transferases"/>
    <property type="match status" value="1"/>
</dbReference>
<evidence type="ECO:0000313" key="2">
    <source>
        <dbReference type="EMBL" id="PZD71771.1"/>
    </source>
</evidence>
<keyword evidence="3" id="KW-1185">Reference proteome</keyword>
<dbReference type="AlphaFoldDB" id="A0A2W1JRR5"/>
<dbReference type="EC" id="2.4.1.212" evidence="2"/>
<comment type="caution">
    <text evidence="2">The sequence shown here is derived from an EMBL/GenBank/DDBJ whole genome shotgun (WGS) entry which is preliminary data.</text>
</comment>
<dbReference type="GO" id="GO:0050501">
    <property type="term" value="F:hyaluronan synthase activity"/>
    <property type="evidence" value="ECO:0007669"/>
    <property type="project" value="UniProtKB-EC"/>
</dbReference>
<protein>
    <submittedName>
        <fullName evidence="2">Hyaluronan synthase</fullName>
        <ecNumber evidence="2">2.4.1.212</ecNumber>
    </submittedName>
</protein>
<reference evidence="2 3" key="1">
    <citation type="journal article" date="2018" name="Sci. Rep.">
        <title>A novel species of the marine cyanobacterium Acaryochloris with a unique pigment content and lifestyle.</title>
        <authorList>
            <person name="Partensky F."/>
            <person name="Six C."/>
            <person name="Ratin M."/>
            <person name="Garczarek L."/>
            <person name="Vaulot D."/>
            <person name="Probert I."/>
            <person name="Calteau A."/>
            <person name="Gourvil P."/>
            <person name="Marie D."/>
            <person name="Grebert T."/>
            <person name="Bouchier C."/>
            <person name="Le Panse S."/>
            <person name="Gachenot M."/>
            <person name="Rodriguez F."/>
            <person name="Garrido J.L."/>
        </authorList>
    </citation>
    <scope>NUCLEOTIDE SEQUENCE [LARGE SCALE GENOMIC DNA]</scope>
    <source>
        <strain evidence="2 3">RCC1774</strain>
    </source>
</reference>
<dbReference type="EMBL" id="PQWO01000014">
    <property type="protein sequence ID" value="PZD71771.1"/>
    <property type="molecule type" value="Genomic_DNA"/>
</dbReference>
<dbReference type="OrthoDB" id="455644at2"/>
<sequence length="329" mass="37244">MVFDSKVSIIIPAFNVASYLQSALESVERQSYQNFEAIVVNDGSTDNTAEIASSFCECDSRFHLLSKPNGGLSSARNYGIRHSQGEYIALLDGDDVYEPDKLLNHVFHLDRLLNVGVVYSASRAIREDGQSTPMYLSGKPVKQNDLAALLCKNFVGHGSNSIFRRCIFEEIGEFDERLKSCEDLDFWLRVASAGRWQFYRESKILCQYRVRPSGLSFNVTEMQRCNERVLEMARNRMPSLVEPLLPTANAYMYRYLARLSLTAGNIGDARKFIDKALSSDRSIFLLDWRSFLTLMSVRLAPISKIMLHLALGSHKSLSQTPLISLNQKR</sequence>
<dbReference type="PANTHER" id="PTHR43685">
    <property type="entry name" value="GLYCOSYLTRANSFERASE"/>
    <property type="match status" value="1"/>
</dbReference>
<name>A0A2W1JRR5_9CYAN</name>
<evidence type="ECO:0000313" key="3">
    <source>
        <dbReference type="Proteomes" id="UP000248857"/>
    </source>
</evidence>
<dbReference type="InterPro" id="IPR029044">
    <property type="entry name" value="Nucleotide-diphossugar_trans"/>
</dbReference>
<dbReference type="Pfam" id="PF00535">
    <property type="entry name" value="Glycos_transf_2"/>
    <property type="match status" value="1"/>
</dbReference>
<organism evidence="2 3">
    <name type="scientific">Acaryochloris thomasi RCC1774</name>
    <dbReference type="NCBI Taxonomy" id="1764569"/>
    <lineage>
        <taxon>Bacteria</taxon>
        <taxon>Bacillati</taxon>
        <taxon>Cyanobacteriota</taxon>
        <taxon>Cyanophyceae</taxon>
        <taxon>Acaryochloridales</taxon>
        <taxon>Acaryochloridaceae</taxon>
        <taxon>Acaryochloris</taxon>
        <taxon>Acaryochloris thomasi</taxon>
    </lineage>
</organism>
<dbReference type="RefSeq" id="WP_110987674.1">
    <property type="nucleotide sequence ID" value="NZ_CAWNWM010000014.1"/>
</dbReference>
<dbReference type="Proteomes" id="UP000248857">
    <property type="component" value="Unassembled WGS sequence"/>
</dbReference>
<dbReference type="Gene3D" id="3.90.550.10">
    <property type="entry name" value="Spore Coat Polysaccharide Biosynthesis Protein SpsA, Chain A"/>
    <property type="match status" value="1"/>
</dbReference>